<dbReference type="AlphaFoldDB" id="A0A9P8CGS4"/>
<proteinExistence type="predicted"/>
<dbReference type="OrthoDB" id="3563771at2759"/>
<accession>A0A9P8CGS4</accession>
<protein>
    <recommendedName>
        <fullName evidence="3">Clr5 domain-containing protein</fullName>
    </recommendedName>
</protein>
<gene>
    <name evidence="1" type="ORF">BJ878DRAFT_307295</name>
</gene>
<sequence length="135" mass="15540">MSDHHLSEAQNLTTASSISTLISTSTRRVLSAEEWNELRPAIYQLYYAFTPTRRQFDRKVKEWGFKKNTSKDERLAIIKESTSGGQALRDVSGHGKVIKRAKRERCEKEFTVSHIPVNEPWMVSKEDVTRVGEWG</sequence>
<dbReference type="Proteomes" id="UP000887226">
    <property type="component" value="Unassembled WGS sequence"/>
</dbReference>
<evidence type="ECO:0000313" key="2">
    <source>
        <dbReference type="Proteomes" id="UP000887226"/>
    </source>
</evidence>
<evidence type="ECO:0008006" key="3">
    <source>
        <dbReference type="Google" id="ProtNLM"/>
    </source>
</evidence>
<keyword evidence="2" id="KW-1185">Reference proteome</keyword>
<evidence type="ECO:0000313" key="1">
    <source>
        <dbReference type="EMBL" id="KAG9246147.1"/>
    </source>
</evidence>
<organism evidence="1 2">
    <name type="scientific">Calycina marina</name>
    <dbReference type="NCBI Taxonomy" id="1763456"/>
    <lineage>
        <taxon>Eukaryota</taxon>
        <taxon>Fungi</taxon>
        <taxon>Dikarya</taxon>
        <taxon>Ascomycota</taxon>
        <taxon>Pezizomycotina</taxon>
        <taxon>Leotiomycetes</taxon>
        <taxon>Helotiales</taxon>
        <taxon>Pezizellaceae</taxon>
        <taxon>Calycina</taxon>
    </lineage>
</organism>
<comment type="caution">
    <text evidence="1">The sequence shown here is derived from an EMBL/GenBank/DDBJ whole genome shotgun (WGS) entry which is preliminary data.</text>
</comment>
<dbReference type="EMBL" id="MU253815">
    <property type="protein sequence ID" value="KAG9246147.1"/>
    <property type="molecule type" value="Genomic_DNA"/>
</dbReference>
<reference evidence="1" key="1">
    <citation type="journal article" date="2021" name="IMA Fungus">
        <title>Genomic characterization of three marine fungi, including Emericellopsis atlantica sp. nov. with signatures of a generalist lifestyle and marine biomass degradation.</title>
        <authorList>
            <person name="Hagestad O.C."/>
            <person name="Hou L."/>
            <person name="Andersen J.H."/>
            <person name="Hansen E.H."/>
            <person name="Altermark B."/>
            <person name="Li C."/>
            <person name="Kuhnert E."/>
            <person name="Cox R.J."/>
            <person name="Crous P.W."/>
            <person name="Spatafora J.W."/>
            <person name="Lail K."/>
            <person name="Amirebrahimi M."/>
            <person name="Lipzen A."/>
            <person name="Pangilinan J."/>
            <person name="Andreopoulos W."/>
            <person name="Hayes R.D."/>
            <person name="Ng V."/>
            <person name="Grigoriev I.V."/>
            <person name="Jackson S.A."/>
            <person name="Sutton T.D.S."/>
            <person name="Dobson A.D.W."/>
            <person name="Rama T."/>
        </authorList>
    </citation>
    <scope>NUCLEOTIDE SEQUENCE</scope>
    <source>
        <strain evidence="1">TRa3180A</strain>
    </source>
</reference>
<name>A0A9P8CGS4_9HELO</name>